<dbReference type="FunFam" id="3.40.50.2000:FF:000056">
    <property type="entry name" value="Glycosyltransferase"/>
    <property type="match status" value="1"/>
</dbReference>
<evidence type="ECO:0000313" key="8">
    <source>
        <dbReference type="Proteomes" id="UP000886885"/>
    </source>
</evidence>
<dbReference type="AlphaFoldDB" id="A0A8X8C743"/>
<keyword evidence="3 5" id="KW-0808">Transferase</keyword>
<dbReference type="EMBL" id="JAAWWB010000032">
    <property type="protein sequence ID" value="KAG6743570.1"/>
    <property type="molecule type" value="Genomic_DNA"/>
</dbReference>
<evidence type="ECO:0000256" key="6">
    <source>
        <dbReference type="RuleBase" id="RU362057"/>
    </source>
</evidence>
<evidence type="ECO:0000313" key="7">
    <source>
        <dbReference type="EMBL" id="KAG6743570.1"/>
    </source>
</evidence>
<keyword evidence="8" id="KW-1185">Reference proteome</keyword>
<keyword evidence="5" id="KW-0328">Glycosyltransferase</keyword>
<dbReference type="GO" id="GO:0047213">
    <property type="term" value="F:anthocyanidin 3-O-glucosyltransferase activity"/>
    <property type="evidence" value="ECO:0007669"/>
    <property type="project" value="UniProtKB-EC"/>
</dbReference>
<gene>
    <name evidence="7" type="ORF">POTOM_052269</name>
</gene>
<evidence type="ECO:0000256" key="5">
    <source>
        <dbReference type="RuleBase" id="RU003718"/>
    </source>
</evidence>
<dbReference type="PANTHER" id="PTHR48048:SF45">
    <property type="entry name" value="GLYCOSYLTRANSFERASE"/>
    <property type="match status" value="1"/>
</dbReference>
<dbReference type="PROSITE" id="PS00375">
    <property type="entry name" value="UDPGT"/>
    <property type="match status" value="1"/>
</dbReference>
<dbReference type="CDD" id="cd03784">
    <property type="entry name" value="GT1_Gtf-like"/>
    <property type="match status" value="1"/>
</dbReference>
<reference evidence="7" key="1">
    <citation type="journal article" date="2020" name="bioRxiv">
        <title>Hybrid origin of Populus tomentosa Carr. identified through genome sequencing and phylogenomic analysis.</title>
        <authorList>
            <person name="An X."/>
            <person name="Gao K."/>
            <person name="Chen Z."/>
            <person name="Li J."/>
            <person name="Yang X."/>
            <person name="Yang X."/>
            <person name="Zhou J."/>
            <person name="Guo T."/>
            <person name="Zhao T."/>
            <person name="Huang S."/>
            <person name="Miao D."/>
            <person name="Khan W.U."/>
            <person name="Rao P."/>
            <person name="Ye M."/>
            <person name="Lei B."/>
            <person name="Liao W."/>
            <person name="Wang J."/>
            <person name="Ji L."/>
            <person name="Li Y."/>
            <person name="Guo B."/>
            <person name="Mustafa N.S."/>
            <person name="Li S."/>
            <person name="Yun Q."/>
            <person name="Keller S.R."/>
            <person name="Mao J."/>
            <person name="Zhang R."/>
            <person name="Strauss S.H."/>
        </authorList>
    </citation>
    <scope>NUCLEOTIDE SEQUENCE</scope>
    <source>
        <strain evidence="7">GM15</strain>
        <tissue evidence="7">Leaf</tissue>
    </source>
</reference>
<dbReference type="OrthoDB" id="817083at2759"/>
<organism evidence="7 8">
    <name type="scientific">Populus tomentosa</name>
    <name type="common">Chinese white poplar</name>
    <dbReference type="NCBI Taxonomy" id="118781"/>
    <lineage>
        <taxon>Eukaryota</taxon>
        <taxon>Viridiplantae</taxon>
        <taxon>Streptophyta</taxon>
        <taxon>Embryophyta</taxon>
        <taxon>Tracheophyta</taxon>
        <taxon>Spermatophyta</taxon>
        <taxon>Magnoliopsida</taxon>
        <taxon>eudicotyledons</taxon>
        <taxon>Gunneridae</taxon>
        <taxon>Pentapetalae</taxon>
        <taxon>rosids</taxon>
        <taxon>fabids</taxon>
        <taxon>Malpighiales</taxon>
        <taxon>Salicaceae</taxon>
        <taxon>Saliceae</taxon>
        <taxon>Populus</taxon>
    </lineage>
</organism>
<evidence type="ECO:0000256" key="2">
    <source>
        <dbReference type="ARBA" id="ARBA00009995"/>
    </source>
</evidence>
<comment type="caution">
    <text evidence="7">The sequence shown here is derived from an EMBL/GenBank/DDBJ whole genome shotgun (WGS) entry which is preliminary data.</text>
</comment>
<comment type="similarity">
    <text evidence="2 5">Belongs to the UDP-glycosyltransferase family.</text>
</comment>
<comment type="pathway">
    <text evidence="1">Pigment biosynthesis; anthocyanin biosynthesis.</text>
</comment>
<dbReference type="InterPro" id="IPR050481">
    <property type="entry name" value="UDP-glycosyltransf_plant"/>
</dbReference>
<dbReference type="InterPro" id="IPR002213">
    <property type="entry name" value="UDP_glucos_trans"/>
</dbReference>
<dbReference type="InterPro" id="IPR035595">
    <property type="entry name" value="UDP_glycos_trans_CS"/>
</dbReference>
<name>A0A8X8C743_POPTO</name>
<evidence type="ECO:0000256" key="3">
    <source>
        <dbReference type="ARBA" id="ARBA00022679"/>
    </source>
</evidence>
<proteinExistence type="inferred from homology"/>
<dbReference type="PANTHER" id="PTHR48048">
    <property type="entry name" value="GLYCOSYLTRANSFERASE"/>
    <property type="match status" value="1"/>
</dbReference>
<sequence length="450" mass="49737">MKKAELVFIPLPAMGHIIAAVEIAKLVVERDDRISTSVLIMRPTLDSTTTKYTESLTPSTLPKRMRVVDLPCLEHTAVHNTGASWMASLAEAQKDHVKEFVSKIKAQSELSPNDSPRLAGFVLDTFVLGMDALAAEFGVPWLPAKLLPSLVFNRESLPIFLGAARRMKHARGILINTFKELESHAINSLSKGEIPPVYPLGPIVRCKGNSYDVGSSQINDYKDIMQWLDDQPPCSVVFLCFGSWGSFSVDQVKEIAYALEQCGHRFLWCLRERPGTGKIESPSDYVNFQDILPEGFLDRSVKIGKVIKWAPQVEILGHKAIGGFVSHCGWNSTLESILSGVPVATWPLYGEQQFNAFEIVIELGLAVEIKIDYGIDILEGDIGETVSSDDIKRGLKLLMENGSEIRKKVKEMSQLSRKALMEDGSSYSALARLIEDVMDSIACHDCSLLS</sequence>
<evidence type="ECO:0000256" key="1">
    <source>
        <dbReference type="ARBA" id="ARBA00004935"/>
    </source>
</evidence>
<evidence type="ECO:0000256" key="4">
    <source>
        <dbReference type="ARBA" id="ARBA00047606"/>
    </source>
</evidence>
<comment type="catalytic activity">
    <reaction evidence="4">
        <text>an anthocyanidin + UDP-alpha-D-glucose + H(+) = an anthocyanidin 3-O-beta-D-glucoside + UDP</text>
        <dbReference type="Rhea" id="RHEA:20093"/>
        <dbReference type="ChEBI" id="CHEBI:15378"/>
        <dbReference type="ChEBI" id="CHEBI:16307"/>
        <dbReference type="ChEBI" id="CHEBI:58223"/>
        <dbReference type="ChEBI" id="CHEBI:58885"/>
        <dbReference type="ChEBI" id="CHEBI:143576"/>
        <dbReference type="EC" id="2.4.1.115"/>
    </reaction>
</comment>
<protein>
    <recommendedName>
        <fullName evidence="6">Glycosyltransferase</fullName>
        <ecNumber evidence="6">2.4.1.-</ecNumber>
    </recommendedName>
</protein>
<dbReference type="Pfam" id="PF00201">
    <property type="entry name" value="UDPGT"/>
    <property type="match status" value="1"/>
</dbReference>
<dbReference type="Proteomes" id="UP000886885">
    <property type="component" value="Chromosome 16D"/>
</dbReference>
<accession>A0A8X8C743</accession>
<dbReference type="EC" id="2.4.1.-" evidence="6"/>